<evidence type="ECO:0000313" key="1">
    <source>
        <dbReference type="EMBL" id="QKJ65257.1"/>
    </source>
</evidence>
<accession>A0A6M8STT4</accession>
<evidence type="ECO:0000313" key="2">
    <source>
        <dbReference type="Proteomes" id="UP000504844"/>
    </source>
</evidence>
<gene>
    <name evidence="1" type="ORF">HQN60_00055</name>
</gene>
<reference evidence="1 2" key="1">
    <citation type="submission" date="2020-05" db="EMBL/GenBank/DDBJ databases">
        <title>Complete genome sequence of Deefgea sp. D17.</title>
        <authorList>
            <person name="Bae J.-W."/>
            <person name="Han J.E."/>
        </authorList>
    </citation>
    <scope>NUCLEOTIDE SEQUENCE [LARGE SCALE GENOMIC DNA]</scope>
    <source>
        <strain evidence="1 2">D17</strain>
    </source>
</reference>
<organism evidence="1 2">
    <name type="scientific">Deefgea piscis</name>
    <dbReference type="NCBI Taxonomy" id="2739061"/>
    <lineage>
        <taxon>Bacteria</taxon>
        <taxon>Pseudomonadati</taxon>
        <taxon>Pseudomonadota</taxon>
        <taxon>Betaproteobacteria</taxon>
        <taxon>Neisseriales</taxon>
        <taxon>Chitinibacteraceae</taxon>
        <taxon>Deefgea</taxon>
    </lineage>
</organism>
<dbReference type="AlphaFoldDB" id="A0A6M8STT4"/>
<proteinExistence type="predicted"/>
<dbReference type="RefSeq" id="WP_173531767.1">
    <property type="nucleotide sequence ID" value="NZ_CP054143.1"/>
</dbReference>
<dbReference type="KEGG" id="dee:HQN60_00055"/>
<keyword evidence="2" id="KW-1185">Reference proteome</keyword>
<name>A0A6M8STT4_9NEIS</name>
<protein>
    <submittedName>
        <fullName evidence="1">Uncharacterized protein</fullName>
    </submittedName>
</protein>
<dbReference type="EMBL" id="CP054143">
    <property type="protein sequence ID" value="QKJ65257.1"/>
    <property type="molecule type" value="Genomic_DNA"/>
</dbReference>
<dbReference type="Proteomes" id="UP000504844">
    <property type="component" value="Chromosome"/>
</dbReference>
<sequence>MANMYKDPTFDIVAGREAAAQRRQRLESEWQERQAVRRADPAYRAMKARRIQRLVRLALAGKLKRTER</sequence>